<keyword evidence="11" id="KW-1185">Reference proteome</keyword>
<feature type="transmembrane region" description="Helical" evidence="7">
    <location>
        <begin position="21"/>
        <end position="42"/>
    </location>
</feature>
<sequence length="419" mass="46359">MLLNVNLDISKTHLFSKKKQTLVAILGVTFGIAMFILMISFMDGVNQYIEDTMLEATPDIHIYNDVKTDYSQSVAGDFFKDPNKLITVHHPKPKEITLNVKNAEGIIAAIKRNPGVAAVSPLLSTQVFYIYGPVQINGYINGVNIIEETKLYDLKKKMTEGKPEDLLASDNGIIMGKGLAKKLNVYVGDLVSLATPTGATMRFRIVGLFQVGMGAIDNVKSYVTLASVQKLLNKDRSYITDINIKLKNNKTAPALAKLMGSNYGYKSEDWQTTNAAAMAGTFIRNMLTYIVSFTLLVVAGFGIYNIMNMTITNKMKDIAILKAQGFDRRDIVQIFLSQSLFIGFIGATAGILLGFILSYLLSRVPFPDNEEISWKYFPVLFKPLYYIFGTVFGILTTFFAGLAPSIKASRIDPVIILRG</sequence>
<evidence type="ECO:0000256" key="1">
    <source>
        <dbReference type="ARBA" id="ARBA00004651"/>
    </source>
</evidence>
<evidence type="ECO:0000256" key="3">
    <source>
        <dbReference type="ARBA" id="ARBA00022475"/>
    </source>
</evidence>
<comment type="subcellular location">
    <subcellularLocation>
        <location evidence="1">Cell membrane</location>
        <topology evidence="1">Multi-pass membrane protein</topology>
    </subcellularLocation>
</comment>
<dbReference type="EMBL" id="LWBO01000003">
    <property type="protein sequence ID" value="OQP53281.1"/>
    <property type="molecule type" value="Genomic_DNA"/>
</dbReference>
<keyword evidence="5 7" id="KW-1133">Transmembrane helix</keyword>
<evidence type="ECO:0000259" key="8">
    <source>
        <dbReference type="Pfam" id="PF02687"/>
    </source>
</evidence>
<keyword evidence="6 7" id="KW-0472">Membrane</keyword>
<evidence type="ECO:0000256" key="2">
    <source>
        <dbReference type="ARBA" id="ARBA00005236"/>
    </source>
</evidence>
<feature type="domain" description="ABC3 transporter permease C-terminal" evidence="8">
    <location>
        <begin position="290"/>
        <end position="413"/>
    </location>
</feature>
<dbReference type="Pfam" id="PF12704">
    <property type="entry name" value="MacB_PCD"/>
    <property type="match status" value="1"/>
</dbReference>
<feature type="transmembrane region" description="Helical" evidence="7">
    <location>
        <begin position="339"/>
        <end position="361"/>
    </location>
</feature>
<feature type="domain" description="MacB-like periplasmic core" evidence="9">
    <location>
        <begin position="21"/>
        <end position="257"/>
    </location>
</feature>
<evidence type="ECO:0000313" key="11">
    <source>
        <dbReference type="Proteomes" id="UP000192277"/>
    </source>
</evidence>
<evidence type="ECO:0000259" key="9">
    <source>
        <dbReference type="Pfam" id="PF12704"/>
    </source>
</evidence>
<dbReference type="InterPro" id="IPR051447">
    <property type="entry name" value="Lipoprotein-release_system"/>
</dbReference>
<dbReference type="InterPro" id="IPR003838">
    <property type="entry name" value="ABC3_permease_C"/>
</dbReference>
<evidence type="ECO:0000256" key="5">
    <source>
        <dbReference type="ARBA" id="ARBA00022989"/>
    </source>
</evidence>
<proteinExistence type="inferred from homology"/>
<dbReference type="Pfam" id="PF02687">
    <property type="entry name" value="FtsX"/>
    <property type="match status" value="1"/>
</dbReference>
<dbReference type="RefSeq" id="WP_014218179.1">
    <property type="nucleotide sequence ID" value="NZ_LWBO01000003.1"/>
</dbReference>
<evidence type="ECO:0000256" key="7">
    <source>
        <dbReference type="SAM" id="Phobius"/>
    </source>
</evidence>
<keyword evidence="4 7" id="KW-0812">Transmembrane</keyword>
<evidence type="ECO:0000256" key="4">
    <source>
        <dbReference type="ARBA" id="ARBA00022692"/>
    </source>
</evidence>
<feature type="transmembrane region" description="Helical" evidence="7">
    <location>
        <begin position="286"/>
        <end position="306"/>
    </location>
</feature>
<evidence type="ECO:0000256" key="6">
    <source>
        <dbReference type="ARBA" id="ARBA00023136"/>
    </source>
</evidence>
<reference evidence="10 11" key="1">
    <citation type="submission" date="2016-04" db="EMBL/GenBank/DDBJ databases">
        <authorList>
            <person name="Chen L."/>
            <person name="Zhuang W."/>
            <person name="Wang G."/>
        </authorList>
    </citation>
    <scope>NUCLEOTIDE SEQUENCE [LARGE SCALE GENOMIC DNA]</scope>
    <source>
        <strain evidence="11">GR20</strain>
    </source>
</reference>
<dbReference type="Proteomes" id="UP000192277">
    <property type="component" value="Unassembled WGS sequence"/>
</dbReference>
<name>A0ABX3P2P1_9BACT</name>
<protein>
    <submittedName>
        <fullName evidence="10">ABC transporter</fullName>
    </submittedName>
</protein>
<comment type="caution">
    <text evidence="10">The sequence shown here is derived from an EMBL/GenBank/DDBJ whole genome shotgun (WGS) entry which is preliminary data.</text>
</comment>
<evidence type="ECO:0000313" key="10">
    <source>
        <dbReference type="EMBL" id="OQP53281.1"/>
    </source>
</evidence>
<feature type="transmembrane region" description="Helical" evidence="7">
    <location>
        <begin position="384"/>
        <end position="403"/>
    </location>
</feature>
<keyword evidence="3" id="KW-1003">Cell membrane</keyword>
<dbReference type="PANTHER" id="PTHR30489:SF0">
    <property type="entry name" value="LIPOPROTEIN-RELEASING SYSTEM TRANSMEMBRANE PROTEIN LOLE"/>
    <property type="match status" value="1"/>
</dbReference>
<gene>
    <name evidence="10" type="ORF">A4D02_23105</name>
</gene>
<organism evidence="10 11">
    <name type="scientific">Niastella koreensis</name>
    <dbReference type="NCBI Taxonomy" id="354356"/>
    <lineage>
        <taxon>Bacteria</taxon>
        <taxon>Pseudomonadati</taxon>
        <taxon>Bacteroidota</taxon>
        <taxon>Chitinophagia</taxon>
        <taxon>Chitinophagales</taxon>
        <taxon>Chitinophagaceae</taxon>
        <taxon>Niastella</taxon>
    </lineage>
</organism>
<dbReference type="InterPro" id="IPR025857">
    <property type="entry name" value="MacB_PCD"/>
</dbReference>
<dbReference type="PANTHER" id="PTHR30489">
    <property type="entry name" value="LIPOPROTEIN-RELEASING SYSTEM TRANSMEMBRANE PROTEIN LOLE"/>
    <property type="match status" value="1"/>
</dbReference>
<accession>A0ABX3P2P1</accession>
<comment type="similarity">
    <text evidence="2">Belongs to the ABC-4 integral membrane protein family. LolC/E subfamily.</text>
</comment>